<reference evidence="2 3" key="1">
    <citation type="submission" date="2020-04" db="EMBL/GenBank/DDBJ databases">
        <authorList>
            <person name="De Canck E."/>
        </authorList>
    </citation>
    <scope>NUCLEOTIDE SEQUENCE [LARGE SCALE GENOMIC DNA]</scope>
    <source>
        <strain evidence="2 3">LMG 3441</strain>
    </source>
</reference>
<evidence type="ECO:0000256" key="1">
    <source>
        <dbReference type="SAM" id="Phobius"/>
    </source>
</evidence>
<evidence type="ECO:0000313" key="3">
    <source>
        <dbReference type="Proteomes" id="UP000494269"/>
    </source>
</evidence>
<gene>
    <name evidence="2" type="ORF">LMG3441_06230</name>
</gene>
<proteinExistence type="predicted"/>
<feature type="transmembrane region" description="Helical" evidence="1">
    <location>
        <begin position="53"/>
        <end position="74"/>
    </location>
</feature>
<name>A0A6S7CA55_9BURK</name>
<feature type="transmembrane region" description="Helical" evidence="1">
    <location>
        <begin position="27"/>
        <end position="47"/>
    </location>
</feature>
<organism evidence="2 3">
    <name type="scientific">Achromobacter kerstersii</name>
    <dbReference type="NCBI Taxonomy" id="1353890"/>
    <lineage>
        <taxon>Bacteria</taxon>
        <taxon>Pseudomonadati</taxon>
        <taxon>Pseudomonadota</taxon>
        <taxon>Betaproteobacteria</taxon>
        <taxon>Burkholderiales</taxon>
        <taxon>Alcaligenaceae</taxon>
        <taxon>Achromobacter</taxon>
    </lineage>
</organism>
<keyword evidence="1" id="KW-0472">Membrane</keyword>
<dbReference type="EMBL" id="CADIJQ010000023">
    <property type="protein sequence ID" value="CAB3744796.1"/>
    <property type="molecule type" value="Genomic_DNA"/>
</dbReference>
<protein>
    <submittedName>
        <fullName evidence="2">Uncharacterized protein</fullName>
    </submittedName>
</protein>
<keyword evidence="3" id="KW-1185">Reference proteome</keyword>
<evidence type="ECO:0000313" key="2">
    <source>
        <dbReference type="EMBL" id="CAB3744796.1"/>
    </source>
</evidence>
<accession>A0A6S7CA55</accession>
<dbReference type="Proteomes" id="UP000494269">
    <property type="component" value="Unassembled WGS sequence"/>
</dbReference>
<dbReference type="AlphaFoldDB" id="A0A6S7CA55"/>
<sequence length="204" mass="23289">MAARVRGRVQAGLTHYGMNRLHRVRDFLFWPDSLKFLPWLPLTLIHLHTPTEISAMFDWISLALTIIALIAWAIHRQKKRHDALLAKFREHNQRLGTSFPENSVDSELILSDKDKKVVMAFDPQTRKLCMVSGAKDPGEVLDFSYIRQWQLKWTEVSGNGGLAFKDVHFAFSTNDLKRPLLHIAVPGKGYGDTWNSRLAILMGA</sequence>
<keyword evidence="1" id="KW-0812">Transmembrane</keyword>
<keyword evidence="1" id="KW-1133">Transmembrane helix</keyword>